<evidence type="ECO:0000256" key="1">
    <source>
        <dbReference type="ARBA" id="ARBA00022723"/>
    </source>
</evidence>
<organism evidence="9 10">
    <name type="scientific">Trichostrongylus colubriformis</name>
    <name type="common">Black scour worm</name>
    <dbReference type="NCBI Taxonomy" id="6319"/>
    <lineage>
        <taxon>Eukaryota</taxon>
        <taxon>Metazoa</taxon>
        <taxon>Ecdysozoa</taxon>
        <taxon>Nematoda</taxon>
        <taxon>Chromadorea</taxon>
        <taxon>Rhabditida</taxon>
        <taxon>Rhabditina</taxon>
        <taxon>Rhabditomorpha</taxon>
        <taxon>Strongyloidea</taxon>
        <taxon>Trichostrongylidae</taxon>
        <taxon>Trichostrongylus</taxon>
    </lineage>
</organism>
<dbReference type="SMART" id="SM00291">
    <property type="entry name" value="ZnF_ZZ"/>
    <property type="match status" value="1"/>
</dbReference>
<dbReference type="CDD" id="cd02340">
    <property type="entry name" value="ZZ_NBR1_like"/>
    <property type="match status" value="1"/>
</dbReference>
<dbReference type="PROSITE" id="PS50135">
    <property type="entry name" value="ZF_ZZ_2"/>
    <property type="match status" value="1"/>
</dbReference>
<keyword evidence="1" id="KW-0479">Metal-binding</keyword>
<feature type="compositionally biased region" description="Basic and acidic residues" evidence="5">
    <location>
        <begin position="259"/>
        <end position="275"/>
    </location>
</feature>
<dbReference type="InterPro" id="IPR015940">
    <property type="entry name" value="UBA"/>
</dbReference>
<evidence type="ECO:0000259" key="7">
    <source>
        <dbReference type="PROSITE" id="PS50135"/>
    </source>
</evidence>
<dbReference type="PROSITE" id="PS51745">
    <property type="entry name" value="PB1"/>
    <property type="match status" value="1"/>
</dbReference>
<dbReference type="AlphaFoldDB" id="A0AAN8FPB9"/>
<feature type="domain" description="UBA" evidence="6">
    <location>
        <begin position="536"/>
        <end position="577"/>
    </location>
</feature>
<evidence type="ECO:0000259" key="8">
    <source>
        <dbReference type="PROSITE" id="PS51745"/>
    </source>
</evidence>
<gene>
    <name evidence="9" type="ORF">GCK32_004416</name>
</gene>
<dbReference type="Pfam" id="PF00564">
    <property type="entry name" value="PB1"/>
    <property type="match status" value="1"/>
</dbReference>
<feature type="compositionally biased region" description="Pro residues" evidence="5">
    <location>
        <begin position="304"/>
        <end position="315"/>
    </location>
</feature>
<evidence type="ECO:0000256" key="5">
    <source>
        <dbReference type="SAM" id="MobiDB-lite"/>
    </source>
</evidence>
<evidence type="ECO:0000259" key="6">
    <source>
        <dbReference type="PROSITE" id="PS50030"/>
    </source>
</evidence>
<dbReference type="GO" id="GO:0008270">
    <property type="term" value="F:zinc ion binding"/>
    <property type="evidence" value="ECO:0007669"/>
    <property type="project" value="UniProtKB-KW"/>
</dbReference>
<feature type="compositionally biased region" description="Basic and acidic residues" evidence="5">
    <location>
        <begin position="362"/>
        <end position="380"/>
    </location>
</feature>
<dbReference type="Gene3D" id="3.10.20.90">
    <property type="entry name" value="Phosphatidylinositol 3-kinase Catalytic Subunit, Chain A, domain 1"/>
    <property type="match status" value="1"/>
</dbReference>
<evidence type="ECO:0000256" key="3">
    <source>
        <dbReference type="ARBA" id="ARBA00022833"/>
    </source>
</evidence>
<feature type="compositionally biased region" description="Polar residues" evidence="5">
    <location>
        <begin position="276"/>
        <end position="288"/>
    </location>
</feature>
<dbReference type="GO" id="GO:0044753">
    <property type="term" value="C:amphisome"/>
    <property type="evidence" value="ECO:0007669"/>
    <property type="project" value="TreeGrafter"/>
</dbReference>
<feature type="compositionally biased region" description="Polar residues" evidence="5">
    <location>
        <begin position="504"/>
        <end position="520"/>
    </location>
</feature>
<feature type="domain" description="PB1" evidence="8">
    <location>
        <begin position="19"/>
        <end position="100"/>
    </location>
</feature>
<feature type="compositionally biased region" description="Basic and acidic residues" evidence="5">
    <location>
        <begin position="475"/>
        <end position="486"/>
    </location>
</feature>
<keyword evidence="2 4" id="KW-0863">Zinc-finger</keyword>
<dbReference type="SUPFAM" id="SSF46934">
    <property type="entry name" value="UBA-like"/>
    <property type="match status" value="1"/>
</dbReference>
<evidence type="ECO:0000256" key="2">
    <source>
        <dbReference type="ARBA" id="ARBA00022771"/>
    </source>
</evidence>
<accession>A0AAN8FPB9</accession>
<dbReference type="SMART" id="SM00666">
    <property type="entry name" value="PB1"/>
    <property type="match status" value="1"/>
</dbReference>
<keyword evidence="10" id="KW-1185">Reference proteome</keyword>
<dbReference type="InterPro" id="IPR009060">
    <property type="entry name" value="UBA-like_sf"/>
</dbReference>
<dbReference type="Gene3D" id="3.30.60.90">
    <property type="match status" value="1"/>
</dbReference>
<protein>
    <submittedName>
        <fullName evidence="9">Sequestosome-1</fullName>
    </submittedName>
</protein>
<dbReference type="EMBL" id="WIXE01004994">
    <property type="protein sequence ID" value="KAK5982552.1"/>
    <property type="molecule type" value="Genomic_DNA"/>
</dbReference>
<dbReference type="GO" id="GO:0035973">
    <property type="term" value="P:aggrephagy"/>
    <property type="evidence" value="ECO:0007669"/>
    <property type="project" value="TreeGrafter"/>
</dbReference>
<proteinExistence type="predicted"/>
<dbReference type="InterPro" id="IPR043145">
    <property type="entry name" value="Znf_ZZ_sf"/>
</dbReference>
<dbReference type="InterPro" id="IPR052260">
    <property type="entry name" value="Autophagy_Rcpt_SigReg"/>
</dbReference>
<dbReference type="PROSITE" id="PS50030">
    <property type="entry name" value="UBA"/>
    <property type="match status" value="1"/>
</dbReference>
<dbReference type="GO" id="GO:0007032">
    <property type="term" value="P:endosome organization"/>
    <property type="evidence" value="ECO:0007669"/>
    <property type="project" value="TreeGrafter"/>
</dbReference>
<feature type="region of interest" description="Disordered" evidence="5">
    <location>
        <begin position="448"/>
        <end position="520"/>
    </location>
</feature>
<name>A0AAN8FPB9_TRICO</name>
<comment type="caution">
    <text evidence="9">The sequence shown here is derived from an EMBL/GenBank/DDBJ whole genome shotgun (WGS) entry which is preliminary data.</text>
</comment>
<dbReference type="InterPro" id="IPR000433">
    <property type="entry name" value="Znf_ZZ"/>
</dbReference>
<evidence type="ECO:0000256" key="4">
    <source>
        <dbReference type="PROSITE-ProRule" id="PRU00228"/>
    </source>
</evidence>
<evidence type="ECO:0000313" key="9">
    <source>
        <dbReference type="EMBL" id="KAK5982552.1"/>
    </source>
</evidence>
<sequence length="577" mass="64501">MSSFRGCIIPRRFHVEMEVVSVKLSSGGVHRRFKIRGRDMGELFSDLSDNLAQISQTEGEFDVAWQDEDGDSIVVTRPVELGEAIEARKDPILRLHKVEKKVEKVESKDSKTQQTNDEKTVPSEDGVHKNILCDVCDAEVTGTRYRCLLCVDYDLCQNCERTGVHAHHGMVRIVDPLRTFVPWGARLKYMPLGRGQRHSHRGERSAPGIVFGDSNTRQRVHLAKEHITEQVARSMQYLQDMGQAVTAALANFGIDASYEVRPDNQKDQSTDEKSKTTPSEVKQPSEAPQKTEHVETSPNETQPTAPPAAPAPPEVNTPKSVDPLPNLDVEEAEEVKETTEVVKQSLHKGARRTYCETGFQNQREKTKAEDSGLVKTPSEKFRHLEKAEEEYRKVANESIEGEDKKEKGLNLPKDALGLRKECRCFVSRVGRWRCPACCKNMSKKAQKSGIKISYPKNQDSDKSSSESSDDSDFETLSHESFQECSDRASPVAKAEESQPPKPKISNTGAPSNEAVSSMYPSLSPAPGISIEESNVSLEDNGIAFRLIEMGFSAEEVFRVVKMHGNNFERCIEEILKK</sequence>
<dbReference type="CDD" id="cd14270">
    <property type="entry name" value="UBA"/>
    <property type="match status" value="1"/>
</dbReference>
<feature type="region of interest" description="Disordered" evidence="5">
    <location>
        <begin position="361"/>
        <end position="380"/>
    </location>
</feature>
<dbReference type="GO" id="GO:0070530">
    <property type="term" value="F:K63-linked polyubiquitin modification-dependent protein binding"/>
    <property type="evidence" value="ECO:0007669"/>
    <property type="project" value="TreeGrafter"/>
</dbReference>
<dbReference type="Proteomes" id="UP001331761">
    <property type="component" value="Unassembled WGS sequence"/>
</dbReference>
<feature type="domain" description="ZZ-type" evidence="7">
    <location>
        <begin position="128"/>
        <end position="178"/>
    </location>
</feature>
<dbReference type="GO" id="GO:0000423">
    <property type="term" value="P:mitophagy"/>
    <property type="evidence" value="ECO:0007669"/>
    <property type="project" value="TreeGrafter"/>
</dbReference>
<dbReference type="SUPFAM" id="SSF57850">
    <property type="entry name" value="RING/U-box"/>
    <property type="match status" value="1"/>
</dbReference>
<feature type="region of interest" description="Disordered" evidence="5">
    <location>
        <begin position="104"/>
        <end position="123"/>
    </location>
</feature>
<dbReference type="GO" id="GO:0005080">
    <property type="term" value="F:protein kinase C binding"/>
    <property type="evidence" value="ECO:0007669"/>
    <property type="project" value="TreeGrafter"/>
</dbReference>
<keyword evidence="3" id="KW-0862">Zinc</keyword>
<dbReference type="CDD" id="cd05992">
    <property type="entry name" value="PB1"/>
    <property type="match status" value="1"/>
</dbReference>
<dbReference type="PANTHER" id="PTHR15090:SF0">
    <property type="entry name" value="SEQUESTOSOME-1"/>
    <property type="match status" value="1"/>
</dbReference>
<dbReference type="PROSITE" id="PS01357">
    <property type="entry name" value="ZF_ZZ_1"/>
    <property type="match status" value="1"/>
</dbReference>
<dbReference type="PANTHER" id="PTHR15090">
    <property type="entry name" value="SEQUESTOSOME 1-RELATED"/>
    <property type="match status" value="1"/>
</dbReference>
<dbReference type="InterPro" id="IPR053793">
    <property type="entry name" value="PB1-like"/>
</dbReference>
<dbReference type="Pfam" id="PF00569">
    <property type="entry name" value="ZZ"/>
    <property type="match status" value="1"/>
</dbReference>
<feature type="region of interest" description="Disordered" evidence="5">
    <location>
        <begin position="259"/>
        <end position="325"/>
    </location>
</feature>
<reference evidence="9 10" key="1">
    <citation type="submission" date="2019-10" db="EMBL/GenBank/DDBJ databases">
        <title>Assembly and Annotation for the nematode Trichostrongylus colubriformis.</title>
        <authorList>
            <person name="Martin J."/>
        </authorList>
    </citation>
    <scope>NUCLEOTIDE SEQUENCE [LARGE SCALE GENOMIC DNA]</scope>
    <source>
        <strain evidence="9">G859</strain>
        <tissue evidence="9">Whole worm</tissue>
    </source>
</reference>
<evidence type="ECO:0000313" key="10">
    <source>
        <dbReference type="Proteomes" id="UP001331761"/>
    </source>
</evidence>
<dbReference type="InterPro" id="IPR000270">
    <property type="entry name" value="PB1_dom"/>
</dbReference>
<dbReference type="SUPFAM" id="SSF54277">
    <property type="entry name" value="CAD &amp; PB1 domains"/>
    <property type="match status" value="1"/>
</dbReference>
<dbReference type="GO" id="GO:0016235">
    <property type="term" value="C:aggresome"/>
    <property type="evidence" value="ECO:0007669"/>
    <property type="project" value="TreeGrafter"/>
</dbReference>